<evidence type="ECO:0000256" key="1">
    <source>
        <dbReference type="ARBA" id="ARBA00004613"/>
    </source>
</evidence>
<keyword evidence="4 9" id="KW-0121">Carboxypeptidase</keyword>
<dbReference type="GO" id="GO:0006508">
    <property type="term" value="P:proteolysis"/>
    <property type="evidence" value="ECO:0007669"/>
    <property type="project" value="UniProtKB-KW"/>
</dbReference>
<comment type="subcellular location">
    <subcellularLocation>
        <location evidence="1">Secreted</location>
    </subcellularLocation>
</comment>
<keyword evidence="9" id="KW-0645">Protease</keyword>
<evidence type="ECO:0000256" key="4">
    <source>
        <dbReference type="ARBA" id="ARBA00022645"/>
    </source>
</evidence>
<name>A0A4U6VVU3_SETVI</name>
<evidence type="ECO:0000256" key="3">
    <source>
        <dbReference type="ARBA" id="ARBA00022525"/>
    </source>
</evidence>
<keyword evidence="11" id="KW-1185">Reference proteome</keyword>
<dbReference type="Gene3D" id="6.10.250.940">
    <property type="match status" value="1"/>
</dbReference>
<dbReference type="GO" id="GO:0005576">
    <property type="term" value="C:extracellular region"/>
    <property type="evidence" value="ECO:0007669"/>
    <property type="project" value="UniProtKB-SubCell"/>
</dbReference>
<accession>A0A4U6VVU3</accession>
<dbReference type="SUPFAM" id="SSF53474">
    <property type="entry name" value="alpha/beta-Hydrolases"/>
    <property type="match status" value="2"/>
</dbReference>
<gene>
    <name evidence="10" type="ORF">SEVIR_2G243700v2</name>
</gene>
<dbReference type="InterPro" id="IPR033124">
    <property type="entry name" value="Ser_caboxypep_his_AS"/>
</dbReference>
<evidence type="ECO:0000256" key="6">
    <source>
        <dbReference type="ARBA" id="ARBA00022801"/>
    </source>
</evidence>
<dbReference type="PANTHER" id="PTHR11802">
    <property type="entry name" value="SERINE PROTEASE FAMILY S10 SERINE CARBOXYPEPTIDASE"/>
    <property type="match status" value="1"/>
</dbReference>
<keyword evidence="3" id="KW-0964">Secreted</keyword>
<dbReference type="PRINTS" id="PR00724">
    <property type="entry name" value="CRBOXYPTASEC"/>
</dbReference>
<keyword evidence="8" id="KW-0325">Glycoprotein</keyword>
<evidence type="ECO:0000256" key="5">
    <source>
        <dbReference type="ARBA" id="ARBA00022729"/>
    </source>
</evidence>
<dbReference type="Gene3D" id="3.40.50.12670">
    <property type="match status" value="1"/>
</dbReference>
<dbReference type="EC" id="3.4.16.-" evidence="9"/>
<comment type="similarity">
    <text evidence="2 9">Belongs to the peptidase S10 family.</text>
</comment>
<dbReference type="OMA" id="DWNMNFK"/>
<dbReference type="AlphaFoldDB" id="A0A4U6VVU3"/>
<reference evidence="10" key="1">
    <citation type="submission" date="2019-03" db="EMBL/GenBank/DDBJ databases">
        <title>WGS assembly of Setaria viridis.</title>
        <authorList>
            <person name="Huang P."/>
            <person name="Jenkins J."/>
            <person name="Grimwood J."/>
            <person name="Barry K."/>
            <person name="Healey A."/>
            <person name="Mamidi S."/>
            <person name="Sreedasyam A."/>
            <person name="Shu S."/>
            <person name="Feldman M."/>
            <person name="Wu J."/>
            <person name="Yu Y."/>
            <person name="Chen C."/>
            <person name="Johnson J."/>
            <person name="Rokhsar D."/>
            <person name="Baxter I."/>
            <person name="Schmutz J."/>
            <person name="Brutnell T."/>
            <person name="Kellogg E."/>
        </authorList>
    </citation>
    <scope>NUCLEOTIDE SEQUENCE [LARGE SCALE GENOMIC DNA]</scope>
</reference>
<dbReference type="Gene3D" id="3.40.50.1820">
    <property type="entry name" value="alpha/beta hydrolase"/>
    <property type="match status" value="2"/>
</dbReference>
<protein>
    <recommendedName>
        <fullName evidence="9">Carboxypeptidase</fullName>
        <ecNumber evidence="9">3.4.16.-</ecNumber>
    </recommendedName>
</protein>
<dbReference type="Pfam" id="PF00450">
    <property type="entry name" value="Peptidase_S10"/>
    <property type="match status" value="3"/>
</dbReference>
<dbReference type="Proteomes" id="UP000298652">
    <property type="component" value="Chromosome 2"/>
</dbReference>
<dbReference type="GO" id="GO:0004185">
    <property type="term" value="F:serine-type carboxypeptidase activity"/>
    <property type="evidence" value="ECO:0007669"/>
    <property type="project" value="UniProtKB-UniRule"/>
</dbReference>
<keyword evidence="7" id="KW-1015">Disulfide bond</keyword>
<evidence type="ECO:0000256" key="9">
    <source>
        <dbReference type="RuleBase" id="RU361156"/>
    </source>
</evidence>
<evidence type="ECO:0000256" key="8">
    <source>
        <dbReference type="ARBA" id="ARBA00023180"/>
    </source>
</evidence>
<evidence type="ECO:0000256" key="7">
    <source>
        <dbReference type="ARBA" id="ARBA00023157"/>
    </source>
</evidence>
<keyword evidence="5" id="KW-0732">Signal</keyword>
<keyword evidence="6 9" id="KW-0378">Hydrolase</keyword>
<dbReference type="Gramene" id="TKW33542">
    <property type="protein sequence ID" value="TKW33542"/>
    <property type="gene ID" value="SEVIR_2G243700v2"/>
</dbReference>
<dbReference type="PANTHER" id="PTHR11802:SF59">
    <property type="entry name" value="CARBOXYPEPTIDASE"/>
    <property type="match status" value="1"/>
</dbReference>
<dbReference type="EMBL" id="CM016553">
    <property type="protein sequence ID" value="TKW33542.1"/>
    <property type="molecule type" value="Genomic_DNA"/>
</dbReference>
<dbReference type="InterPro" id="IPR001563">
    <property type="entry name" value="Peptidase_S10"/>
</dbReference>
<proteinExistence type="inferred from homology"/>
<evidence type="ECO:0000313" key="10">
    <source>
        <dbReference type="EMBL" id="TKW33542.1"/>
    </source>
</evidence>
<dbReference type="InterPro" id="IPR029058">
    <property type="entry name" value="AB_hydrolase_fold"/>
</dbReference>
<dbReference type="InterPro" id="IPR018202">
    <property type="entry name" value="Ser_caboxypep_ser_AS"/>
</dbReference>
<dbReference type="GO" id="GO:0005773">
    <property type="term" value="C:vacuole"/>
    <property type="evidence" value="ECO:0007669"/>
    <property type="project" value="TreeGrafter"/>
</dbReference>
<dbReference type="FunFam" id="3.40.50.1820:FF:000030">
    <property type="entry name" value="Carboxypeptidase"/>
    <property type="match status" value="2"/>
</dbReference>
<organism evidence="10 11">
    <name type="scientific">Setaria viridis</name>
    <name type="common">Green bristlegrass</name>
    <name type="synonym">Setaria italica subsp. viridis</name>
    <dbReference type="NCBI Taxonomy" id="4556"/>
    <lineage>
        <taxon>Eukaryota</taxon>
        <taxon>Viridiplantae</taxon>
        <taxon>Streptophyta</taxon>
        <taxon>Embryophyta</taxon>
        <taxon>Tracheophyta</taxon>
        <taxon>Spermatophyta</taxon>
        <taxon>Magnoliopsida</taxon>
        <taxon>Liliopsida</taxon>
        <taxon>Poales</taxon>
        <taxon>Poaceae</taxon>
        <taxon>PACMAD clade</taxon>
        <taxon>Panicoideae</taxon>
        <taxon>Panicodae</taxon>
        <taxon>Paniceae</taxon>
        <taxon>Cenchrinae</taxon>
        <taxon>Setaria</taxon>
    </lineage>
</organism>
<evidence type="ECO:0000313" key="11">
    <source>
        <dbReference type="Proteomes" id="UP000298652"/>
    </source>
</evidence>
<dbReference type="PROSITE" id="PS00131">
    <property type="entry name" value="CARBOXYPEPT_SER_SER"/>
    <property type="match status" value="1"/>
</dbReference>
<evidence type="ECO:0000256" key="2">
    <source>
        <dbReference type="ARBA" id="ARBA00009431"/>
    </source>
</evidence>
<dbReference type="PROSITE" id="PS00560">
    <property type="entry name" value="CARBOXYPEPT_SER_HIS"/>
    <property type="match status" value="1"/>
</dbReference>
<sequence>MQELGPFRVNNDNKTLSRNQHAWNNVANVIFLESPAGVGFSYSNTSSDYDLSGDQRTADDNYLFLINWLERFPEYKSRLFYISGESFAGHYVPELAATILIQNSYNSKTAINLQGILVGNPLLDWNMNFKGRTDYFWSHGLMSDEVFTNITRHCEFDDSDNNNVVCIGAYDAFDPGQLDPYNIYAPICVDAANGAYYPSGYLPGYDPCIDYYTYAYLNDPAVQNAFHARMTKCGDFDSICPLPATRYSIHDLNLHVTTPWRPWTVNMEVGGFVQQYKGGFTFASVRGAGHMVPSYQPERALVLLDSFLKGVLPPYSAVKAADKIPVLPGQPEGVDFDQYGGFYYLVEAPQDASSKPLLLWLNGGPGCSSLGFGAMLELGPFRVNNDNRTLRINKYAWNKEANVIFLESPSGAGFFYSNTSSDYDESGDSKTAEDAYIFLVNWLERFPEYKTRAFYISGESYAGHYVPQLAATILSHNLYNNRTIVNLQGILVGNPYLDQYKNVKVVSVTDT</sequence>